<organism evidence="2 3">
    <name type="scientific">Natrialba phage PhiCh1</name>
    <dbReference type="NCBI Taxonomy" id="114777"/>
    <lineage>
        <taxon>Viruses</taxon>
        <taxon>Duplodnaviria</taxon>
        <taxon>Heunggongvirae</taxon>
        <taxon>Uroviricota</taxon>
        <taxon>Caudoviricetes</taxon>
        <taxon>Vertoviridae</taxon>
        <taxon>Myohalovirus</taxon>
        <taxon>Myohalovirus alkaliphilum</taxon>
        <taxon>Myohalovirus phiCh1</taxon>
    </lineage>
</organism>
<accession>Q8JKY4</accession>
<name>Q8JKY4_9CAUD</name>
<sequence>MTRSSAKRSPSCRGRSSAAGASASTMTGLAATQRSSPSGPIASVATNRTRSPSPPSATSRASRPDRRRSTWRRTMFRRLIDAIYDGLLQVGEDETVEMGSHDGPDHPVGDGIELTEVGSARDFQEDVAEEVQVSMIPGDDPRLAEVTMTFVDENGVRREWTASHHEYNTESYE</sequence>
<dbReference type="KEGG" id="vg:951313"/>
<evidence type="ECO:0000313" key="3">
    <source>
        <dbReference type="Proteomes" id="UP000001157"/>
    </source>
</evidence>
<feature type="compositionally biased region" description="Low complexity" evidence="1">
    <location>
        <begin position="8"/>
        <end position="32"/>
    </location>
</feature>
<dbReference type="RefSeq" id="NP_665990.1">
    <property type="nucleotide sequence ID" value="NC_004084.1"/>
</dbReference>
<dbReference type="Proteomes" id="UP000001157">
    <property type="component" value="Segment"/>
</dbReference>
<reference evidence="2 3" key="3">
    <citation type="journal article" date="2002" name="Mol. Microbiol.">
        <title>Natrialba magadii virus phiCh1: first complete nucleotide sequence and functional organization of a virus infecting a haloalkaliphilic archaeon.</title>
        <authorList>
            <person name="Klein R."/>
            <person name="Baranyi U."/>
            <person name="Rossler N."/>
            <person name="Greineder B."/>
            <person name="Scholz H."/>
            <person name="Witte A."/>
        </authorList>
    </citation>
    <scope>NUCLEOTIDE SEQUENCE</scope>
</reference>
<proteinExistence type="predicted"/>
<protein>
    <submittedName>
        <fullName evidence="2">Uncharacterized protein</fullName>
    </submittedName>
</protein>
<reference evidence="2 3" key="1">
    <citation type="journal article" date="2000" name="Mol. Microbiol.">
        <title>The archaeal halophilic virus-encoded Dam-like methyltransferase M. phiCh1-I methylates adenine residues and complements dam mutants in the low salt environment of Escherichia coli.</title>
        <authorList>
            <person name="Baranyi U."/>
            <person name="Klein R."/>
            <person name="Lubitz W."/>
            <person name="Kruger D.H."/>
            <person name="Witte A."/>
        </authorList>
    </citation>
    <scope>NUCLEOTIDE SEQUENCE [LARGE SCALE GENOMIC DNA]</scope>
</reference>
<evidence type="ECO:0000256" key="1">
    <source>
        <dbReference type="SAM" id="MobiDB-lite"/>
    </source>
</evidence>
<feature type="region of interest" description="Disordered" evidence="1">
    <location>
        <begin position="1"/>
        <end position="72"/>
    </location>
</feature>
<evidence type="ECO:0000313" key="2">
    <source>
        <dbReference type="EMBL" id="AAM88746.1"/>
    </source>
</evidence>
<feature type="compositionally biased region" description="Low complexity" evidence="1">
    <location>
        <begin position="48"/>
        <end position="61"/>
    </location>
</feature>
<dbReference type="EMBL" id="AF440695">
    <property type="protein sequence ID" value="AAM88746.1"/>
    <property type="molecule type" value="Genomic_DNA"/>
</dbReference>
<reference evidence="2 3" key="2">
    <citation type="journal article" date="2000" name="Virology">
        <title>The structural protein E of the archaeal virus phiCh1: evidence for processing in Natrialba magadii during virus maturation.</title>
        <authorList>
            <person name="Klein R."/>
            <person name="Greineder B."/>
            <person name="Baranyi U."/>
            <person name="Witte A."/>
        </authorList>
    </citation>
    <scope>NUCLEOTIDE SEQUENCE [LARGE SCALE GENOMIC DNA]</scope>
</reference>
<dbReference type="GeneID" id="951313"/>